<dbReference type="InterPro" id="IPR013785">
    <property type="entry name" value="Aldolase_TIM"/>
</dbReference>
<evidence type="ECO:0000256" key="11">
    <source>
        <dbReference type="HAMAP-Rule" id="MF_00225"/>
    </source>
</evidence>
<feature type="binding site" evidence="11">
    <location>
        <begin position="246"/>
        <end position="247"/>
    </location>
    <ligand>
        <name>substrate</name>
    </ligand>
</feature>
<keyword evidence="9 11" id="KW-0472">Membrane</keyword>
<comment type="subcellular location">
    <subcellularLocation>
        <location evidence="11">Cell membrane</location>
        <topology evidence="11">Peripheral membrane protein</topology>
    </subcellularLocation>
    <subcellularLocation>
        <location evidence="2">Membrane</location>
    </subcellularLocation>
</comment>
<dbReference type="PANTHER" id="PTHR48109:SF4">
    <property type="entry name" value="DIHYDROOROTATE DEHYDROGENASE (QUINONE), MITOCHONDRIAL"/>
    <property type="match status" value="1"/>
</dbReference>
<keyword evidence="11" id="KW-1003">Cell membrane</keyword>
<dbReference type="PROSITE" id="PS00911">
    <property type="entry name" value="DHODEHASE_1"/>
    <property type="match status" value="1"/>
</dbReference>
<feature type="binding site" evidence="11">
    <location>
        <position position="177"/>
    </location>
    <ligand>
        <name>substrate</name>
    </ligand>
</feature>
<evidence type="ECO:0000256" key="3">
    <source>
        <dbReference type="ARBA" id="ARBA00005161"/>
    </source>
</evidence>
<dbReference type="AlphaFoldDB" id="A0A972VVY0"/>
<reference evidence="13" key="1">
    <citation type="submission" date="2020-05" db="EMBL/GenBank/DDBJ databases">
        <title>Sulfur intermediates as new biogeochemical hubs in an aquatic model microbial ecosystem.</title>
        <authorList>
            <person name="Vigneron A."/>
        </authorList>
    </citation>
    <scope>NUCLEOTIDE SEQUENCE</scope>
    <source>
        <strain evidence="13">Bin.250</strain>
    </source>
</reference>
<feature type="binding site" evidence="11">
    <location>
        <position position="268"/>
    </location>
    <ligand>
        <name>FMN</name>
        <dbReference type="ChEBI" id="CHEBI:58210"/>
    </ligand>
</feature>
<evidence type="ECO:0000256" key="7">
    <source>
        <dbReference type="ARBA" id="ARBA00022975"/>
    </source>
</evidence>
<feature type="binding site" evidence="11">
    <location>
        <position position="217"/>
    </location>
    <ligand>
        <name>FMN</name>
        <dbReference type="ChEBI" id="CHEBI:58210"/>
    </ligand>
</feature>
<organism evidence="13 14">
    <name type="scientific">SAR86 cluster bacterium</name>
    <dbReference type="NCBI Taxonomy" id="2030880"/>
    <lineage>
        <taxon>Bacteria</taxon>
        <taxon>Pseudomonadati</taxon>
        <taxon>Pseudomonadota</taxon>
        <taxon>Gammaproteobacteria</taxon>
        <taxon>SAR86 cluster</taxon>
    </lineage>
</organism>
<dbReference type="InterPro" id="IPR001295">
    <property type="entry name" value="Dihydroorotate_DH_CS"/>
</dbReference>
<proteinExistence type="inferred from homology"/>
<dbReference type="Proteomes" id="UP000754644">
    <property type="component" value="Unassembled WGS sequence"/>
</dbReference>
<dbReference type="SUPFAM" id="SSF51395">
    <property type="entry name" value="FMN-linked oxidoreductases"/>
    <property type="match status" value="1"/>
</dbReference>
<dbReference type="PANTHER" id="PTHR48109">
    <property type="entry name" value="DIHYDROOROTATE DEHYDROGENASE (QUINONE), MITOCHONDRIAL-RELATED"/>
    <property type="match status" value="1"/>
</dbReference>
<dbReference type="Gene3D" id="3.20.20.70">
    <property type="entry name" value="Aldolase class I"/>
    <property type="match status" value="1"/>
</dbReference>
<dbReference type="HAMAP" id="MF_00225">
    <property type="entry name" value="DHO_dh_type2"/>
    <property type="match status" value="1"/>
</dbReference>
<evidence type="ECO:0000256" key="6">
    <source>
        <dbReference type="ARBA" id="ARBA00022643"/>
    </source>
</evidence>
<comment type="catalytic activity">
    <reaction evidence="10 11">
        <text>(S)-dihydroorotate + a quinone = orotate + a quinol</text>
        <dbReference type="Rhea" id="RHEA:30187"/>
        <dbReference type="ChEBI" id="CHEBI:24646"/>
        <dbReference type="ChEBI" id="CHEBI:30839"/>
        <dbReference type="ChEBI" id="CHEBI:30864"/>
        <dbReference type="ChEBI" id="CHEBI:132124"/>
        <dbReference type="EC" id="1.3.5.2"/>
    </reaction>
</comment>
<dbReference type="InterPro" id="IPR012135">
    <property type="entry name" value="Dihydroorotate_DH_1_2"/>
</dbReference>
<evidence type="ECO:0000313" key="14">
    <source>
        <dbReference type="Proteomes" id="UP000754644"/>
    </source>
</evidence>
<comment type="function">
    <text evidence="1 11">Catalyzes the conversion of dihydroorotate to orotate with quinone as electron acceptor.</text>
</comment>
<gene>
    <name evidence="11" type="primary">pyrD</name>
    <name evidence="13" type="ORF">HQ497_07800</name>
</gene>
<feature type="binding site" evidence="11">
    <location>
        <position position="297"/>
    </location>
    <ligand>
        <name>FMN</name>
        <dbReference type="ChEBI" id="CHEBI:58210"/>
    </ligand>
</feature>
<dbReference type="GO" id="GO:0106430">
    <property type="term" value="F:dihydroorotate dehydrogenase (quinone) activity"/>
    <property type="evidence" value="ECO:0007669"/>
    <property type="project" value="UniProtKB-EC"/>
</dbReference>
<keyword evidence="8 11" id="KW-0560">Oxidoreductase</keyword>
<evidence type="ECO:0000259" key="12">
    <source>
        <dbReference type="Pfam" id="PF01180"/>
    </source>
</evidence>
<feature type="binding site" evidence="11">
    <location>
        <begin position="111"/>
        <end position="115"/>
    </location>
    <ligand>
        <name>substrate</name>
    </ligand>
</feature>
<name>A0A972VVY0_9GAMM</name>
<dbReference type="GO" id="GO:0005886">
    <property type="term" value="C:plasma membrane"/>
    <property type="evidence" value="ECO:0007669"/>
    <property type="project" value="UniProtKB-SubCell"/>
</dbReference>
<dbReference type="PIRSF" id="PIRSF000164">
    <property type="entry name" value="DHO_oxidase"/>
    <property type="match status" value="1"/>
</dbReference>
<evidence type="ECO:0000256" key="5">
    <source>
        <dbReference type="ARBA" id="ARBA00022630"/>
    </source>
</evidence>
<feature type="binding site" evidence="11">
    <location>
        <begin position="62"/>
        <end position="66"/>
    </location>
    <ligand>
        <name>FMN</name>
        <dbReference type="ChEBI" id="CHEBI:58210"/>
    </ligand>
</feature>
<evidence type="ECO:0000256" key="9">
    <source>
        <dbReference type="ARBA" id="ARBA00023136"/>
    </source>
</evidence>
<dbReference type="NCBIfam" id="TIGR01036">
    <property type="entry name" value="pyrD_sub2"/>
    <property type="match status" value="1"/>
</dbReference>
<keyword evidence="7 11" id="KW-0665">Pyrimidine biosynthesis</keyword>
<comment type="similarity">
    <text evidence="4 11">Belongs to the dihydroorotate dehydrogenase family. Type 2 subfamily.</text>
</comment>
<evidence type="ECO:0000256" key="8">
    <source>
        <dbReference type="ARBA" id="ARBA00023002"/>
    </source>
</evidence>
<evidence type="ECO:0000256" key="4">
    <source>
        <dbReference type="ARBA" id="ARBA00005359"/>
    </source>
</evidence>
<dbReference type="InterPro" id="IPR050074">
    <property type="entry name" value="DHO_dehydrogenase"/>
</dbReference>
<comment type="pathway">
    <text evidence="3 11">Pyrimidine metabolism; UMP biosynthesis via de novo pathway; orotate from (S)-dihydroorotate (quinone route): step 1/1.</text>
</comment>
<feature type="binding site" evidence="11">
    <location>
        <begin position="318"/>
        <end position="319"/>
    </location>
    <ligand>
        <name>FMN</name>
        <dbReference type="ChEBI" id="CHEBI:58210"/>
    </ligand>
</feature>
<protein>
    <recommendedName>
        <fullName evidence="11">Dihydroorotate dehydrogenase (quinone)</fullName>
        <ecNumber evidence="11">1.3.5.2</ecNumber>
    </recommendedName>
    <alternativeName>
        <fullName evidence="11">DHOdehase</fullName>
        <shortName evidence="11">DHOD</shortName>
        <shortName evidence="11">DHODase</shortName>
    </alternativeName>
    <alternativeName>
        <fullName evidence="11">Dihydroorotate oxidase</fullName>
    </alternativeName>
</protein>
<dbReference type="NCBIfam" id="NF003644">
    <property type="entry name" value="PRK05286.1-1"/>
    <property type="match status" value="1"/>
</dbReference>
<dbReference type="NCBIfam" id="NF003646">
    <property type="entry name" value="PRK05286.1-4"/>
    <property type="match status" value="1"/>
</dbReference>
<accession>A0A972VVY0</accession>
<dbReference type="GO" id="GO:0044205">
    <property type="term" value="P:'de novo' UMP biosynthetic process"/>
    <property type="evidence" value="ECO:0007669"/>
    <property type="project" value="UniProtKB-UniRule"/>
</dbReference>
<feature type="binding site" evidence="11">
    <location>
        <position position="139"/>
    </location>
    <ligand>
        <name>FMN</name>
        <dbReference type="ChEBI" id="CHEBI:58210"/>
    </ligand>
</feature>
<dbReference type="NCBIfam" id="NF003652">
    <property type="entry name" value="PRK05286.2-5"/>
    <property type="match status" value="1"/>
</dbReference>
<comment type="caution">
    <text evidence="13">The sequence shown here is derived from an EMBL/GenBank/DDBJ whole genome shotgun (WGS) entry which is preliminary data.</text>
</comment>
<feature type="domain" description="Dihydroorotate dehydrogenase catalytic" evidence="12">
    <location>
        <begin position="47"/>
        <end position="335"/>
    </location>
</feature>
<evidence type="ECO:0000313" key="13">
    <source>
        <dbReference type="EMBL" id="NQV65253.1"/>
    </source>
</evidence>
<feature type="active site" description="Nucleophile" evidence="11">
    <location>
        <position position="175"/>
    </location>
</feature>
<comment type="cofactor">
    <cofactor evidence="11">
        <name>FMN</name>
        <dbReference type="ChEBI" id="CHEBI:58210"/>
    </cofactor>
    <text evidence="11">Binds 1 FMN per subunit.</text>
</comment>
<dbReference type="Pfam" id="PF01180">
    <property type="entry name" value="DHO_dh"/>
    <property type="match status" value="1"/>
</dbReference>
<feature type="binding site" evidence="11">
    <location>
        <position position="66"/>
    </location>
    <ligand>
        <name>substrate</name>
    </ligand>
</feature>
<comment type="subunit">
    <text evidence="11">Monomer.</text>
</comment>
<evidence type="ECO:0000256" key="2">
    <source>
        <dbReference type="ARBA" id="ARBA00004370"/>
    </source>
</evidence>
<dbReference type="InterPro" id="IPR005720">
    <property type="entry name" value="Dihydroorotate_DH_cat"/>
</dbReference>
<dbReference type="EMBL" id="JABMOJ010000294">
    <property type="protein sequence ID" value="NQV65253.1"/>
    <property type="molecule type" value="Genomic_DNA"/>
</dbReference>
<dbReference type="GO" id="GO:0006207">
    <property type="term" value="P:'de novo' pyrimidine nucleobase biosynthetic process"/>
    <property type="evidence" value="ECO:0007669"/>
    <property type="project" value="UniProtKB-UniRule"/>
</dbReference>
<feature type="binding site" evidence="11">
    <location>
        <position position="86"/>
    </location>
    <ligand>
        <name>FMN</name>
        <dbReference type="ChEBI" id="CHEBI:58210"/>
    </ligand>
</feature>
<sequence length="347" mass="37910">MNYALFRDLLFLLPPEASHHLSLQSMAWLERFNLSPLLARETLREPVTVMGIEFPNAVGLAAGLDKDARCIDGLAAMGFGFLEVGTVTPKPQRGNPGPRLFRLPRKRALINRMGFNNDGVDVMCERIRKARFDGVLGINIGKNAVTPVENALDDYALCLREVYALASYVVVNISSPNTPGLRHLQHETELARLLEGLKTEHARLVEEHERYVPLVVKIAPDMSDLEATQLTRRLKEFEVDGVIVTNTTITRDSVAGERHGAELGGLSGEPLRELSNHVLSLVAAEAKGDIAIIGVGGIMNGADAAEKIRLGADLVQIYTGFIYEGPDLIVDSVKAIKQYRQSGAPDA</sequence>
<dbReference type="CDD" id="cd04738">
    <property type="entry name" value="DHOD_2_like"/>
    <property type="match status" value="1"/>
</dbReference>
<dbReference type="NCBIfam" id="NF003645">
    <property type="entry name" value="PRK05286.1-2"/>
    <property type="match status" value="1"/>
</dbReference>
<evidence type="ECO:0000256" key="10">
    <source>
        <dbReference type="ARBA" id="ARBA00048639"/>
    </source>
</evidence>
<feature type="binding site" evidence="11">
    <location>
        <position position="172"/>
    </location>
    <ligand>
        <name>FMN</name>
        <dbReference type="ChEBI" id="CHEBI:58210"/>
    </ligand>
</feature>
<dbReference type="InterPro" id="IPR005719">
    <property type="entry name" value="Dihydroorotate_DH_2"/>
</dbReference>
<dbReference type="GO" id="GO:0005737">
    <property type="term" value="C:cytoplasm"/>
    <property type="evidence" value="ECO:0007669"/>
    <property type="project" value="InterPro"/>
</dbReference>
<evidence type="ECO:0000256" key="1">
    <source>
        <dbReference type="ARBA" id="ARBA00003125"/>
    </source>
</evidence>
<dbReference type="EC" id="1.3.5.2" evidence="11"/>
<keyword evidence="6 11" id="KW-0288">FMN</keyword>
<feature type="binding site" evidence="11">
    <location>
        <position position="245"/>
    </location>
    <ligand>
        <name>FMN</name>
        <dbReference type="ChEBI" id="CHEBI:58210"/>
    </ligand>
</feature>
<keyword evidence="5 11" id="KW-0285">Flavoprotein</keyword>
<feature type="binding site" evidence="11">
    <location>
        <position position="172"/>
    </location>
    <ligand>
        <name>substrate</name>
    </ligand>
</feature>